<dbReference type="AlphaFoldDB" id="A0A1V4QDF9"/>
<evidence type="ECO:0000313" key="7">
    <source>
        <dbReference type="Proteomes" id="UP000191663"/>
    </source>
</evidence>
<dbReference type="InterPro" id="IPR029061">
    <property type="entry name" value="THDP-binding"/>
</dbReference>
<accession>A0A1V4QDF9</accession>
<dbReference type="GO" id="GO:0016114">
    <property type="term" value="P:terpenoid biosynthetic process"/>
    <property type="evidence" value="ECO:0007669"/>
    <property type="project" value="InterPro"/>
</dbReference>
<evidence type="ECO:0000256" key="4">
    <source>
        <dbReference type="ARBA" id="ARBA00022842"/>
    </source>
</evidence>
<dbReference type="PANTHER" id="PTHR43322">
    <property type="entry name" value="1-D-DEOXYXYLULOSE 5-PHOSPHATE SYNTHASE-RELATED"/>
    <property type="match status" value="1"/>
</dbReference>
<proteinExistence type="predicted"/>
<reference evidence="7" key="1">
    <citation type="submission" date="2017-01" db="EMBL/GenBank/DDBJ databases">
        <title>Novel pathways for hydrocarbon cycling and metabolic interdependencies in hydrothermal sediment communities.</title>
        <authorList>
            <person name="Dombrowski N."/>
            <person name="Seitz K."/>
            <person name="Teske A."/>
            <person name="Baker B."/>
        </authorList>
    </citation>
    <scope>NUCLEOTIDE SEQUENCE [LARGE SCALE GENOMIC DNA]</scope>
</reference>
<dbReference type="PANTHER" id="PTHR43322:SF5">
    <property type="entry name" value="1-DEOXY-D-XYLULOSE-5-PHOSPHATE SYNTHASE, CHLOROPLASTIC"/>
    <property type="match status" value="1"/>
</dbReference>
<dbReference type="InterPro" id="IPR005477">
    <property type="entry name" value="Dxylulose-5-P_synthase"/>
</dbReference>
<dbReference type="GO" id="GO:0019288">
    <property type="term" value="P:isopentenyl diphosphate biosynthetic process, methylerythritol 4-phosphate pathway"/>
    <property type="evidence" value="ECO:0007669"/>
    <property type="project" value="TreeGrafter"/>
</dbReference>
<evidence type="ECO:0000256" key="1">
    <source>
        <dbReference type="ARBA" id="ARBA00001946"/>
    </source>
</evidence>
<sequence length="75" mass="8173">MITGRRDRFHTLRQYKGISGFPKRSESPYDVFDTGHSSTSLSAATGFALARDFNNEDFHIVSVIGDGSLGAGMAF</sequence>
<keyword evidence="4" id="KW-0460">Magnesium</keyword>
<comment type="caution">
    <text evidence="6">The sequence shown here is derived from an EMBL/GenBank/DDBJ whole genome shotgun (WGS) entry which is preliminary data.</text>
</comment>
<dbReference type="Pfam" id="PF13292">
    <property type="entry name" value="DXP_synthase_N"/>
    <property type="match status" value="1"/>
</dbReference>
<dbReference type="SUPFAM" id="SSF52518">
    <property type="entry name" value="Thiamin diphosphate-binding fold (THDP-binding)"/>
    <property type="match status" value="1"/>
</dbReference>
<comment type="cofactor">
    <cofactor evidence="1">
        <name>Mg(2+)</name>
        <dbReference type="ChEBI" id="CHEBI:18420"/>
    </cofactor>
</comment>
<organism evidence="6 7">
    <name type="scientific">candidate division WOR-3 bacterium 4484_100</name>
    <dbReference type="NCBI Taxonomy" id="1936077"/>
    <lineage>
        <taxon>Bacteria</taxon>
        <taxon>Bacteria division WOR-3</taxon>
    </lineage>
</organism>
<feature type="non-terminal residue" evidence="6">
    <location>
        <position position="75"/>
    </location>
</feature>
<evidence type="ECO:0000313" key="6">
    <source>
        <dbReference type="EMBL" id="OPX17400.1"/>
    </source>
</evidence>
<comment type="subunit">
    <text evidence="2">Homodimer.</text>
</comment>
<dbReference type="GO" id="GO:0005829">
    <property type="term" value="C:cytosol"/>
    <property type="evidence" value="ECO:0007669"/>
    <property type="project" value="TreeGrafter"/>
</dbReference>
<dbReference type="Proteomes" id="UP000191663">
    <property type="component" value="Unassembled WGS sequence"/>
</dbReference>
<keyword evidence="3" id="KW-0808">Transferase</keyword>
<keyword evidence="5" id="KW-0786">Thiamine pyrophosphate</keyword>
<dbReference type="EMBL" id="MUKB01000131">
    <property type="protein sequence ID" value="OPX17400.1"/>
    <property type="molecule type" value="Genomic_DNA"/>
</dbReference>
<gene>
    <name evidence="6" type="ORF">BXT86_06680</name>
</gene>
<name>A0A1V4QDF9_UNCW3</name>
<dbReference type="GO" id="GO:0008661">
    <property type="term" value="F:1-deoxy-D-xylulose-5-phosphate synthase activity"/>
    <property type="evidence" value="ECO:0007669"/>
    <property type="project" value="InterPro"/>
</dbReference>
<evidence type="ECO:0000256" key="2">
    <source>
        <dbReference type="ARBA" id="ARBA00011738"/>
    </source>
</evidence>
<evidence type="ECO:0000256" key="5">
    <source>
        <dbReference type="ARBA" id="ARBA00023052"/>
    </source>
</evidence>
<dbReference type="Gene3D" id="3.40.50.970">
    <property type="match status" value="1"/>
</dbReference>
<evidence type="ECO:0000256" key="3">
    <source>
        <dbReference type="ARBA" id="ARBA00022679"/>
    </source>
</evidence>
<evidence type="ECO:0008006" key="8">
    <source>
        <dbReference type="Google" id="ProtNLM"/>
    </source>
</evidence>
<protein>
    <recommendedName>
        <fullName evidence="8">Transketolase signature 1 domain-containing protein</fullName>
    </recommendedName>
</protein>